<dbReference type="Proteomes" id="UP001283361">
    <property type="component" value="Unassembled WGS sequence"/>
</dbReference>
<sequence>MGDSILRFASKDLSRKFLDANSANQFYPDYHYFAIFEIGSTPLANHDIETKPTPLLCAVCLHLPADRRLQLEPKPSVFLQTNKSINSWFRPIPVFVILFSPTISSCLIQHKPG</sequence>
<evidence type="ECO:0000313" key="1">
    <source>
        <dbReference type="EMBL" id="KAK3691850.1"/>
    </source>
</evidence>
<protein>
    <submittedName>
        <fullName evidence="1">Uncharacterized protein</fullName>
    </submittedName>
</protein>
<dbReference type="EMBL" id="JAWDGP010008074">
    <property type="protein sequence ID" value="KAK3691850.1"/>
    <property type="molecule type" value="Genomic_DNA"/>
</dbReference>
<accession>A0AAE0XEY0</accession>
<organism evidence="1 2">
    <name type="scientific">Elysia crispata</name>
    <name type="common">lettuce slug</name>
    <dbReference type="NCBI Taxonomy" id="231223"/>
    <lineage>
        <taxon>Eukaryota</taxon>
        <taxon>Metazoa</taxon>
        <taxon>Spiralia</taxon>
        <taxon>Lophotrochozoa</taxon>
        <taxon>Mollusca</taxon>
        <taxon>Gastropoda</taxon>
        <taxon>Heterobranchia</taxon>
        <taxon>Euthyneura</taxon>
        <taxon>Panpulmonata</taxon>
        <taxon>Sacoglossa</taxon>
        <taxon>Placobranchoidea</taxon>
        <taxon>Plakobranchidae</taxon>
        <taxon>Elysia</taxon>
    </lineage>
</organism>
<dbReference type="AlphaFoldDB" id="A0AAE0XEY0"/>
<gene>
    <name evidence="1" type="ORF">RRG08_014232</name>
</gene>
<reference evidence="1" key="1">
    <citation type="journal article" date="2023" name="G3 (Bethesda)">
        <title>A reference genome for the long-term kleptoplast-retaining sea slug Elysia crispata morphotype clarki.</title>
        <authorList>
            <person name="Eastman K.E."/>
            <person name="Pendleton A.L."/>
            <person name="Shaikh M.A."/>
            <person name="Suttiyut T."/>
            <person name="Ogas R."/>
            <person name="Tomko P."/>
            <person name="Gavelis G."/>
            <person name="Widhalm J.R."/>
            <person name="Wisecaver J.H."/>
        </authorList>
    </citation>
    <scope>NUCLEOTIDE SEQUENCE</scope>
    <source>
        <strain evidence="1">ECLA1</strain>
    </source>
</reference>
<keyword evidence="2" id="KW-1185">Reference proteome</keyword>
<name>A0AAE0XEY0_9GAST</name>
<comment type="caution">
    <text evidence="1">The sequence shown here is derived from an EMBL/GenBank/DDBJ whole genome shotgun (WGS) entry which is preliminary data.</text>
</comment>
<proteinExistence type="predicted"/>
<evidence type="ECO:0000313" key="2">
    <source>
        <dbReference type="Proteomes" id="UP001283361"/>
    </source>
</evidence>